<reference evidence="2" key="1">
    <citation type="journal article" date="2012" name="PLoS Negl. Trop. Dis.">
        <title>A systematically improved high quality genome and transcriptome of the human blood fluke Schistosoma mansoni.</title>
        <authorList>
            <person name="Protasio A.V."/>
            <person name="Tsai I.J."/>
            <person name="Babbage A."/>
            <person name="Nichol S."/>
            <person name="Hunt M."/>
            <person name="Aslett M.A."/>
            <person name="De Silva N."/>
            <person name="Velarde G.S."/>
            <person name="Anderson T.J."/>
            <person name="Clark R.C."/>
            <person name="Davidson C."/>
            <person name="Dillon G.P."/>
            <person name="Holroyd N.E."/>
            <person name="LoVerde P.T."/>
            <person name="Lloyd C."/>
            <person name="McQuillan J."/>
            <person name="Oliveira G."/>
            <person name="Otto T.D."/>
            <person name="Parker-Manuel S.J."/>
            <person name="Quail M.A."/>
            <person name="Wilson R.A."/>
            <person name="Zerlotini A."/>
            <person name="Dunne D.W."/>
            <person name="Berriman M."/>
        </authorList>
    </citation>
    <scope>NUCLEOTIDE SEQUENCE [LARGE SCALE GENOMIC DNA]</scope>
    <source>
        <strain evidence="2">Puerto Rican</strain>
    </source>
</reference>
<feature type="compositionally biased region" description="Basic and acidic residues" evidence="1">
    <location>
        <begin position="437"/>
        <end position="451"/>
    </location>
</feature>
<sequence>MVSVGEHEIVDNEQQGASRSPDVDRESRIEATPEPIDETSWDVETITVPMPSLTEDRLQTGSVSDAVQSVSPHEDTDSHGNNSLSSTDNKEGGENVSQSGRTSDVDFGGHSTDDDSRDVDERSSVDNDVTSVTKEGQSHETERGSVAVDMDGETVTQVVGEDKMVSVGEHEIVDNEQQGASRSPDVDRESRIEATPEPIDETSWDVETITVPMPSLTEDRLQTGSVSDAVQSVSPHEDTDSHGNNSLSSTDNKEGGENVSQSGRTSDVDFGGHSTDDDSRDVDERSSVDNDVTSVTKEGQSHETERGSVAVDMDGETVTQVVGEDKMVSVGEHEIVDNEQQGASRSPDVDRESRIEATPEPIDETSWDVETITVPMPSLTEDRLQTGSVSDAVQSVSPHEDTDSHGNNSLSSTDNKEGGENVSQSGRTSDVDFGGHSTDDDSRDVDERSSVDNDVTSVTKEGQSHETERGSVAVDMDGETVTQVVGEDKMVSVGEHEIVDNEQQGASRSPDVDRESRIEATPEPIDETSWDVETITVPMPSLTEDRLQTGSVSDAVQSVSPHEDTDSHGNNSLSSTDNKEGGENVSQSGRTSDVDFGGHSTDDDSRDVDERSSVDNDVTSVTKEGQSHETERGSVAVDMDGETVTQVVGEDKMVSVGEHEIVDNEQQGASRSPDVDRESRIEATPEPIDETSWDVETITVPMPSLTEDRLQTGSVSDAVQSVSPHEDTDSHGNNSLSSTDNKEGGENVSQSGRTSDVDFGGHSTDDDSRDVDERSSVDNDVTSVTKEGQSHETERGSVAVDMDGETVTQVVGEDKMVSVGEHEIVDNEQQGASRSPDVDRESRIEATPEPIDETSWDVETITVPMPSLTEDRLQTGSVSDAVQSVSPHEDTDSHGNNSLSSTDNKEGGENVSQSGRTSDVDFGGHSTDDDSRDVDERSSVDNDVTSVTKEGQSHETERGSVAVDMDGETVTQVVGEDKMVSVGEHEIVDNEQQGASRSPDVDRESRIEATPEPIDETSWDVETITVPMPSLTEDRLQTGSVSDAVHSTDNKEGGENVSQSGRTSDVDFGGHSTDDDSRDVDERSSVDNDVTSVTKEGQSHETERGSVAVDMDGETVTQVVGEDKMVSVGEHEIVDNEQQGASRSPDVDRESRIEATPEPIDETSWDVETITVPMPSLTEDRLQTGSVSDAVQSVSPHEDTDSHGNNSLSSTDNKEGGENVSQSGRTSDAVIVERNTFGYVEDVYFEKCFLSFHRVCVFVGQFVYENSLNSFVGNAFSNCLLSV</sequence>
<feature type="compositionally biased region" description="Basic and acidic residues" evidence="1">
    <location>
        <begin position="1"/>
        <end position="10"/>
    </location>
</feature>
<feature type="compositionally biased region" description="Polar residues" evidence="1">
    <location>
        <begin position="874"/>
        <end position="886"/>
    </location>
</feature>
<accession>A0A5K4FBI4</accession>
<feature type="compositionally biased region" description="Polar residues" evidence="1">
    <location>
        <begin position="385"/>
        <end position="397"/>
    </location>
</feature>
<evidence type="ECO:0000313" key="2">
    <source>
        <dbReference type="Proteomes" id="UP000008854"/>
    </source>
</evidence>
<proteinExistence type="predicted"/>
<feature type="compositionally biased region" description="Polar residues" evidence="1">
    <location>
        <begin position="548"/>
        <end position="560"/>
    </location>
</feature>
<evidence type="ECO:0000256" key="1">
    <source>
        <dbReference type="SAM" id="MobiDB-lite"/>
    </source>
</evidence>
<feature type="compositionally biased region" description="Basic and acidic residues" evidence="1">
    <location>
        <begin position="600"/>
        <end position="614"/>
    </location>
</feature>
<feature type="compositionally biased region" description="Basic and acidic residues" evidence="1">
    <location>
        <begin position="975"/>
        <end position="988"/>
    </location>
</feature>
<name>A0A5K4FBI4_SCHMA</name>
<dbReference type="AlphaFoldDB" id="A0A5K4FBI4"/>
<feature type="compositionally biased region" description="Basic and acidic residues" evidence="1">
    <location>
        <begin position="1121"/>
        <end position="1134"/>
    </location>
</feature>
<dbReference type="WBParaSite" id="Smp_345810.1">
    <property type="protein sequence ID" value="Smp_345810.1"/>
    <property type="gene ID" value="Smp_345810"/>
</dbReference>
<feature type="compositionally biased region" description="Basic and acidic residues" evidence="1">
    <location>
        <begin position="347"/>
        <end position="357"/>
    </location>
</feature>
<feature type="compositionally biased region" description="Basic and acidic residues" evidence="1">
    <location>
        <begin position="673"/>
        <end position="683"/>
    </location>
</feature>
<feature type="region of interest" description="Disordered" evidence="1">
    <location>
        <begin position="818"/>
        <end position="1226"/>
    </location>
</feature>
<feature type="region of interest" description="Disordered" evidence="1">
    <location>
        <begin position="1"/>
        <end position="316"/>
    </location>
</feature>
<feature type="compositionally biased region" description="Basic and acidic residues" evidence="1">
    <location>
        <begin position="836"/>
        <end position="846"/>
    </location>
</feature>
<feature type="compositionally biased region" description="Basic and acidic residues" evidence="1">
    <location>
        <begin position="184"/>
        <end position="194"/>
    </location>
</feature>
<dbReference type="InParanoid" id="A0A5K4FBI4"/>
<feature type="region of interest" description="Disordered" evidence="1">
    <location>
        <begin position="492"/>
        <end position="642"/>
    </location>
</feature>
<feature type="compositionally biased region" description="Basic and acidic residues" evidence="1">
    <location>
        <begin position="926"/>
        <end position="940"/>
    </location>
</feature>
<feature type="compositionally biased region" description="Polar residues" evidence="1">
    <location>
        <begin position="59"/>
        <end position="71"/>
    </location>
</feature>
<feature type="compositionally biased region" description="Basic and acidic residues" evidence="1">
    <location>
        <begin position="111"/>
        <end position="125"/>
    </location>
</feature>
<feature type="compositionally biased region" description="Basic and acidic residues" evidence="1">
    <location>
        <begin position="274"/>
        <end position="288"/>
    </location>
</feature>
<dbReference type="STRING" id="6183.A0A5K4FBI4"/>
<feature type="compositionally biased region" description="Basic and acidic residues" evidence="1">
    <location>
        <begin position="999"/>
        <end position="1009"/>
    </location>
</feature>
<feature type="compositionally biased region" description="Basic and acidic residues" evidence="1">
    <location>
        <begin position="1072"/>
        <end position="1086"/>
    </location>
</feature>
<feature type="compositionally biased region" description="Polar residues" evidence="1">
    <location>
        <begin position="711"/>
        <end position="723"/>
    </location>
</feature>
<feature type="compositionally biased region" description="Polar residues" evidence="1">
    <location>
        <begin position="1183"/>
        <end position="1195"/>
    </location>
</feature>
<reference evidence="3" key="2">
    <citation type="submission" date="2019-11" db="UniProtKB">
        <authorList>
            <consortium name="WormBaseParasite"/>
        </authorList>
    </citation>
    <scope>IDENTIFICATION</scope>
    <source>
        <strain evidence="3">Puerto Rican</strain>
    </source>
</reference>
<protein>
    <submittedName>
        <fullName evidence="3">Dentin sialophosphoprotein-like</fullName>
    </submittedName>
</protein>
<feature type="compositionally biased region" description="Basic and acidic residues" evidence="1">
    <location>
        <begin position="160"/>
        <end position="173"/>
    </location>
</feature>
<feature type="compositionally biased region" description="Polar residues" evidence="1">
    <location>
        <begin position="222"/>
        <end position="234"/>
    </location>
</feature>
<organism evidence="2 3">
    <name type="scientific">Schistosoma mansoni</name>
    <name type="common">Blood fluke</name>
    <dbReference type="NCBI Taxonomy" id="6183"/>
    <lineage>
        <taxon>Eukaryota</taxon>
        <taxon>Metazoa</taxon>
        <taxon>Spiralia</taxon>
        <taxon>Lophotrochozoa</taxon>
        <taxon>Platyhelminthes</taxon>
        <taxon>Trematoda</taxon>
        <taxon>Digenea</taxon>
        <taxon>Strigeidida</taxon>
        <taxon>Schistosomatoidea</taxon>
        <taxon>Schistosomatidae</taxon>
        <taxon>Schistosoma</taxon>
    </lineage>
</organism>
<feature type="compositionally biased region" description="Basic and acidic residues" evidence="1">
    <location>
        <begin position="1145"/>
        <end position="1155"/>
    </location>
</feature>
<dbReference type="Proteomes" id="UP000008854">
    <property type="component" value="Unassembled WGS sequence"/>
</dbReference>
<feature type="region of interest" description="Disordered" evidence="1">
    <location>
        <begin position="655"/>
        <end position="805"/>
    </location>
</feature>
<feature type="compositionally biased region" description="Basic and acidic residues" evidence="1">
    <location>
        <begin position="763"/>
        <end position="777"/>
    </location>
</feature>
<feature type="region of interest" description="Disordered" evidence="1">
    <location>
        <begin position="329"/>
        <end position="479"/>
    </location>
</feature>
<feature type="compositionally biased region" description="Basic and acidic residues" evidence="1">
    <location>
        <begin position="510"/>
        <end position="520"/>
    </location>
</feature>
<keyword evidence="2" id="KW-1185">Reference proteome</keyword>
<evidence type="ECO:0000313" key="3">
    <source>
        <dbReference type="WBParaSite" id="Smp_345810.1"/>
    </source>
</evidence>
<feature type="compositionally biased region" description="Basic and acidic residues" evidence="1">
    <location>
        <begin position="21"/>
        <end position="31"/>
    </location>
</feature>